<dbReference type="PANTHER" id="PTHR43537">
    <property type="entry name" value="TRANSCRIPTIONAL REGULATOR, GNTR FAMILY"/>
    <property type="match status" value="1"/>
</dbReference>
<dbReference type="PROSITE" id="PS50949">
    <property type="entry name" value="HTH_GNTR"/>
    <property type="match status" value="1"/>
</dbReference>
<dbReference type="InterPro" id="IPR036390">
    <property type="entry name" value="WH_DNA-bd_sf"/>
</dbReference>
<dbReference type="AlphaFoldDB" id="A0A401LAJ7"/>
<dbReference type="SMART" id="SM00895">
    <property type="entry name" value="FCD"/>
    <property type="match status" value="1"/>
</dbReference>
<dbReference type="PANTHER" id="PTHR43537:SF5">
    <property type="entry name" value="UXU OPERON TRANSCRIPTIONAL REGULATOR"/>
    <property type="match status" value="1"/>
</dbReference>
<evidence type="ECO:0000256" key="3">
    <source>
        <dbReference type="ARBA" id="ARBA00023163"/>
    </source>
</evidence>
<dbReference type="OrthoDB" id="9816541at2"/>
<organism evidence="5 6">
    <name type="scientific">Anaerotignum faecicola</name>
    <dbReference type="NCBI Taxonomy" id="2358141"/>
    <lineage>
        <taxon>Bacteria</taxon>
        <taxon>Bacillati</taxon>
        <taxon>Bacillota</taxon>
        <taxon>Clostridia</taxon>
        <taxon>Lachnospirales</taxon>
        <taxon>Anaerotignaceae</taxon>
        <taxon>Anaerotignum</taxon>
    </lineage>
</organism>
<evidence type="ECO:0000256" key="1">
    <source>
        <dbReference type="ARBA" id="ARBA00023015"/>
    </source>
</evidence>
<accession>A0A401LAJ7</accession>
<protein>
    <submittedName>
        <fullName evidence="5">GntR family transcriptional regulator</fullName>
    </submittedName>
</protein>
<keyword evidence="2" id="KW-0238">DNA-binding</keyword>
<dbReference type="SUPFAM" id="SSF48008">
    <property type="entry name" value="GntR ligand-binding domain-like"/>
    <property type="match status" value="1"/>
</dbReference>
<evidence type="ECO:0000313" key="6">
    <source>
        <dbReference type="Proteomes" id="UP000287361"/>
    </source>
</evidence>
<dbReference type="CDD" id="cd07377">
    <property type="entry name" value="WHTH_GntR"/>
    <property type="match status" value="1"/>
</dbReference>
<name>A0A401LAJ7_9FIRM</name>
<dbReference type="SMART" id="SM00345">
    <property type="entry name" value="HTH_GNTR"/>
    <property type="match status" value="1"/>
</dbReference>
<comment type="caution">
    <text evidence="5">The sequence shown here is derived from an EMBL/GenBank/DDBJ whole genome shotgun (WGS) entry which is preliminary data.</text>
</comment>
<dbReference type="Gene3D" id="1.20.120.530">
    <property type="entry name" value="GntR ligand-binding domain-like"/>
    <property type="match status" value="1"/>
</dbReference>
<dbReference type="Pfam" id="PF00392">
    <property type="entry name" value="GntR"/>
    <property type="match status" value="1"/>
</dbReference>
<evidence type="ECO:0000313" key="5">
    <source>
        <dbReference type="EMBL" id="GCB28502.1"/>
    </source>
</evidence>
<keyword evidence="1" id="KW-0805">Transcription regulation</keyword>
<dbReference type="Gene3D" id="1.10.10.10">
    <property type="entry name" value="Winged helix-like DNA-binding domain superfamily/Winged helix DNA-binding domain"/>
    <property type="match status" value="1"/>
</dbReference>
<feature type="domain" description="HTH gntR-type" evidence="4">
    <location>
        <begin position="8"/>
        <end position="76"/>
    </location>
</feature>
<sequence length="236" mass="27019">MSIKVQKQNLCEQLTSAIIHYIQEGTWLLGQKLPGEIELANSFEVSRNIMREAIKILENFGILDAKNGIGTFVSPNALENIQNMNFFYSLKDNTSVEMILEMRLMVEPDAAYFAALRIQEDGIAALKKLSENQLDKYEAFPDYQDDFDLHLAIAHYSGNVLCENFCHSLLKQLQNSLYSEFNKYSSEKTRVDNISTHTAIVNAIIEHKAELAQHLMKDHLINRLKLINPDFENSDF</sequence>
<reference evidence="5 6" key="1">
    <citation type="submission" date="2018-10" db="EMBL/GenBank/DDBJ databases">
        <title>Draft Genome Sequence of Anaerotignum sp. KCTC 15736.</title>
        <authorList>
            <person name="Choi S.H."/>
            <person name="Kim J.S."/>
            <person name="Kang S.W."/>
            <person name="Lee J.S."/>
            <person name="Park S.H."/>
        </authorList>
    </citation>
    <scope>NUCLEOTIDE SEQUENCE [LARGE SCALE GENOMIC DNA]</scope>
    <source>
        <strain evidence="5 6">KCTC 15736</strain>
    </source>
</reference>
<dbReference type="InterPro" id="IPR011711">
    <property type="entry name" value="GntR_C"/>
</dbReference>
<keyword evidence="3" id="KW-0804">Transcription</keyword>
<dbReference type="GO" id="GO:0003700">
    <property type="term" value="F:DNA-binding transcription factor activity"/>
    <property type="evidence" value="ECO:0007669"/>
    <property type="project" value="InterPro"/>
</dbReference>
<dbReference type="EMBL" id="BHVZ01000001">
    <property type="protein sequence ID" value="GCB28502.1"/>
    <property type="molecule type" value="Genomic_DNA"/>
</dbReference>
<dbReference type="Proteomes" id="UP000287361">
    <property type="component" value="Unassembled WGS sequence"/>
</dbReference>
<dbReference type="GO" id="GO:0003677">
    <property type="term" value="F:DNA binding"/>
    <property type="evidence" value="ECO:0007669"/>
    <property type="project" value="UniProtKB-KW"/>
</dbReference>
<evidence type="ECO:0000256" key="2">
    <source>
        <dbReference type="ARBA" id="ARBA00023125"/>
    </source>
</evidence>
<dbReference type="Pfam" id="PF07729">
    <property type="entry name" value="FCD"/>
    <property type="match status" value="1"/>
</dbReference>
<keyword evidence="6" id="KW-1185">Reference proteome</keyword>
<dbReference type="SUPFAM" id="SSF46785">
    <property type="entry name" value="Winged helix' DNA-binding domain"/>
    <property type="match status" value="1"/>
</dbReference>
<dbReference type="InterPro" id="IPR036388">
    <property type="entry name" value="WH-like_DNA-bd_sf"/>
</dbReference>
<dbReference type="InterPro" id="IPR000524">
    <property type="entry name" value="Tscrpt_reg_HTH_GntR"/>
</dbReference>
<gene>
    <name evidence="5" type="primary">uxuR</name>
    <name evidence="5" type="ORF">KGMB03357_01630</name>
</gene>
<dbReference type="PRINTS" id="PR00035">
    <property type="entry name" value="HTHGNTR"/>
</dbReference>
<evidence type="ECO:0000259" key="4">
    <source>
        <dbReference type="PROSITE" id="PS50949"/>
    </source>
</evidence>
<proteinExistence type="predicted"/>
<dbReference type="InterPro" id="IPR008920">
    <property type="entry name" value="TF_FadR/GntR_C"/>
</dbReference>